<sequence>MGCTFCHLIRDDAARWVARGPVASAFAPLNPLAPGHTLVIPTAHWADIFDVPPEDLAHTMALVQQVAAAMRTALKAKGVNVLSASGPGSEQSVPHLHFHVVPRWPDDAFSTWPTQRSRHQIADDPVTQLADAMTATHAR</sequence>
<reference evidence="6" key="2">
    <citation type="submission" date="2022-07" db="EMBL/GenBank/DDBJ databases">
        <title>Genomic of Streptomyces cavourensis F2.</title>
        <authorList>
            <person name="Hu S."/>
            <person name="Liang W."/>
        </authorList>
    </citation>
    <scope>NUCLEOTIDE SEQUENCE</scope>
    <source>
        <strain evidence="6">F2</strain>
    </source>
</reference>
<dbReference type="RefSeq" id="WP_114928951.1">
    <property type="nucleotide sequence ID" value="NZ_CP030930.1"/>
</dbReference>
<evidence type="ECO:0000313" key="7">
    <source>
        <dbReference type="Proteomes" id="UP000253779"/>
    </source>
</evidence>
<dbReference type="GO" id="GO:0009117">
    <property type="term" value="P:nucleotide metabolic process"/>
    <property type="evidence" value="ECO:0007669"/>
    <property type="project" value="TreeGrafter"/>
</dbReference>
<dbReference type="Gene3D" id="3.30.428.10">
    <property type="entry name" value="HIT-like"/>
    <property type="match status" value="1"/>
</dbReference>
<protein>
    <submittedName>
        <fullName evidence="5">HIT domain-containing protein</fullName>
    </submittedName>
</protein>
<feature type="active site" description="Tele-AMP-histidine intermediate" evidence="1">
    <location>
        <position position="97"/>
    </location>
</feature>
<dbReference type="PANTHER" id="PTHR46648">
    <property type="entry name" value="HIT FAMILY PROTEIN 1"/>
    <property type="match status" value="1"/>
</dbReference>
<evidence type="ECO:0000259" key="4">
    <source>
        <dbReference type="PROSITE" id="PS51084"/>
    </source>
</evidence>
<gene>
    <name evidence="5" type="ORF">DTW94_01460</name>
    <name evidence="6" type="ORF">NLU04_17995</name>
</gene>
<dbReference type="GO" id="GO:0003824">
    <property type="term" value="F:catalytic activity"/>
    <property type="evidence" value="ECO:0007669"/>
    <property type="project" value="InterPro"/>
</dbReference>
<feature type="domain" description="HIT" evidence="4">
    <location>
        <begin position="4"/>
        <end position="110"/>
    </location>
</feature>
<dbReference type="Proteomes" id="UP000253779">
    <property type="component" value="Chromosome"/>
</dbReference>
<dbReference type="EMBL" id="CP101397">
    <property type="protein sequence ID" value="UTR80240.1"/>
    <property type="molecule type" value="Genomic_DNA"/>
</dbReference>
<dbReference type="PANTHER" id="PTHR46648:SF1">
    <property type="entry name" value="ADENOSINE 5'-MONOPHOSPHORAMIDASE HNT1"/>
    <property type="match status" value="1"/>
</dbReference>
<evidence type="ECO:0000256" key="1">
    <source>
        <dbReference type="PIRSR" id="PIRSR601310-1"/>
    </source>
</evidence>
<name>A0AAD0Q0S1_9ACTN</name>
<accession>A0AAD0Q0S1</accession>
<evidence type="ECO:0000313" key="6">
    <source>
        <dbReference type="EMBL" id="UTR80240.1"/>
    </source>
</evidence>
<proteinExistence type="predicted"/>
<dbReference type="InterPro" id="IPR019808">
    <property type="entry name" value="Histidine_triad_CS"/>
</dbReference>
<keyword evidence="8" id="KW-1185">Reference proteome</keyword>
<dbReference type="EMBL" id="CP030930">
    <property type="protein sequence ID" value="AXI70090.1"/>
    <property type="molecule type" value="Genomic_DNA"/>
</dbReference>
<dbReference type="AlphaFoldDB" id="A0AAD0Q0S1"/>
<evidence type="ECO:0000256" key="2">
    <source>
        <dbReference type="PIRSR" id="PIRSR601310-3"/>
    </source>
</evidence>
<evidence type="ECO:0000313" key="5">
    <source>
        <dbReference type="EMBL" id="AXI70090.1"/>
    </source>
</evidence>
<organism evidence="5 7">
    <name type="scientific">Streptomyces cavourensis</name>
    <dbReference type="NCBI Taxonomy" id="67258"/>
    <lineage>
        <taxon>Bacteria</taxon>
        <taxon>Bacillati</taxon>
        <taxon>Actinomycetota</taxon>
        <taxon>Actinomycetes</taxon>
        <taxon>Kitasatosporales</taxon>
        <taxon>Streptomycetaceae</taxon>
        <taxon>Streptomyces</taxon>
    </lineage>
</organism>
<dbReference type="PRINTS" id="PR00332">
    <property type="entry name" value="HISTRIAD"/>
</dbReference>
<evidence type="ECO:0000256" key="3">
    <source>
        <dbReference type="PROSITE-ProRule" id="PRU00464"/>
    </source>
</evidence>
<dbReference type="Proteomes" id="UP001058236">
    <property type="component" value="Chromosome"/>
</dbReference>
<dbReference type="SUPFAM" id="SSF54197">
    <property type="entry name" value="HIT-like"/>
    <property type="match status" value="1"/>
</dbReference>
<dbReference type="InterPro" id="IPR001310">
    <property type="entry name" value="Histidine_triad_HIT"/>
</dbReference>
<dbReference type="InterPro" id="IPR036265">
    <property type="entry name" value="HIT-like_sf"/>
</dbReference>
<evidence type="ECO:0000313" key="8">
    <source>
        <dbReference type="Proteomes" id="UP001058236"/>
    </source>
</evidence>
<dbReference type="PROSITE" id="PS51084">
    <property type="entry name" value="HIT_2"/>
    <property type="match status" value="1"/>
</dbReference>
<reference evidence="5 7" key="1">
    <citation type="submission" date="2018-07" db="EMBL/GenBank/DDBJ databases">
        <title>Complete genome sequence of soil actinomycete Streptomyces cavourensis tj430.</title>
        <authorList>
            <person name="Wang P."/>
            <person name="Huang Y."/>
        </authorList>
    </citation>
    <scope>NUCLEOTIDE SEQUENCE [LARGE SCALE GENOMIC DNA]</scope>
    <source>
        <strain evidence="5 7">TJ430</strain>
    </source>
</reference>
<feature type="short sequence motif" description="Histidine triad motif" evidence="2 3">
    <location>
        <begin position="95"/>
        <end position="99"/>
    </location>
</feature>
<dbReference type="InterPro" id="IPR011146">
    <property type="entry name" value="HIT-like"/>
</dbReference>
<dbReference type="Pfam" id="PF01230">
    <property type="entry name" value="HIT"/>
    <property type="match status" value="1"/>
</dbReference>
<dbReference type="PROSITE" id="PS00892">
    <property type="entry name" value="HIT_1"/>
    <property type="match status" value="1"/>
</dbReference>